<dbReference type="Proteomes" id="UP000008311">
    <property type="component" value="Unassembled WGS sequence"/>
</dbReference>
<proteinExistence type="predicted"/>
<dbReference type="PANTHER" id="PTHR34456">
    <property type="entry name" value="MITOVIRUS RNA-DEPENDENT RNA POLYMERASE"/>
    <property type="match status" value="1"/>
</dbReference>
<keyword evidence="2" id="KW-1185">Reference proteome</keyword>
<organism evidence="1 2">
    <name type="scientific">Ricinus communis</name>
    <name type="common">Castor bean</name>
    <dbReference type="NCBI Taxonomy" id="3988"/>
    <lineage>
        <taxon>Eukaryota</taxon>
        <taxon>Viridiplantae</taxon>
        <taxon>Streptophyta</taxon>
        <taxon>Embryophyta</taxon>
        <taxon>Tracheophyta</taxon>
        <taxon>Spermatophyta</taxon>
        <taxon>Magnoliopsida</taxon>
        <taxon>eudicotyledons</taxon>
        <taxon>Gunneridae</taxon>
        <taxon>Pentapetalae</taxon>
        <taxon>rosids</taxon>
        <taxon>fabids</taxon>
        <taxon>Malpighiales</taxon>
        <taxon>Euphorbiaceae</taxon>
        <taxon>Acalyphoideae</taxon>
        <taxon>Acalypheae</taxon>
        <taxon>Ricinus</taxon>
    </lineage>
</organism>
<dbReference type="PANTHER" id="PTHR34456:SF9">
    <property type="entry name" value="MITOVIRUS RNA-DEPENDENT RNA POLYMERASE"/>
    <property type="match status" value="1"/>
</dbReference>
<dbReference type="EMBL" id="EQ973867">
    <property type="protein sequence ID" value="EEF41347.1"/>
    <property type="molecule type" value="Genomic_DNA"/>
</dbReference>
<evidence type="ECO:0000313" key="1">
    <source>
        <dbReference type="EMBL" id="EEF41347.1"/>
    </source>
</evidence>
<dbReference type="InParanoid" id="B9S4Z4"/>
<dbReference type="InterPro" id="IPR008686">
    <property type="entry name" value="RNA_pol_mitovir"/>
</dbReference>
<dbReference type="AlphaFoldDB" id="B9S4Z4"/>
<name>B9S4Z4_RICCO</name>
<accession>B9S4Z4</accession>
<dbReference type="eggNOG" id="ENOG502S5E8">
    <property type="taxonomic scope" value="Eukaryota"/>
</dbReference>
<gene>
    <name evidence="1" type="ORF">RCOM_1393250</name>
</gene>
<protein>
    <submittedName>
        <fullName evidence="1">Uncharacterized protein</fullName>
    </submittedName>
</protein>
<reference evidence="2" key="1">
    <citation type="journal article" date="2010" name="Nat. Biotechnol.">
        <title>Draft genome sequence of the oilseed species Ricinus communis.</title>
        <authorList>
            <person name="Chan A.P."/>
            <person name="Crabtree J."/>
            <person name="Zhao Q."/>
            <person name="Lorenzi H."/>
            <person name="Orvis J."/>
            <person name="Puiu D."/>
            <person name="Melake-Berhan A."/>
            <person name="Jones K.M."/>
            <person name="Redman J."/>
            <person name="Chen G."/>
            <person name="Cahoon E.B."/>
            <person name="Gedil M."/>
            <person name="Stanke M."/>
            <person name="Haas B.J."/>
            <person name="Wortman J.R."/>
            <person name="Fraser-Liggett C.M."/>
            <person name="Ravel J."/>
            <person name="Rabinowicz P.D."/>
        </authorList>
    </citation>
    <scope>NUCLEOTIDE SEQUENCE [LARGE SCALE GENOMIC DNA]</scope>
    <source>
        <strain evidence="2">cv. Hale</strain>
    </source>
</reference>
<evidence type="ECO:0000313" key="2">
    <source>
        <dbReference type="Proteomes" id="UP000008311"/>
    </source>
</evidence>
<sequence>MEELQMTISKEKSLISNCGCLEFAKQFLIKKGRVNISPLSVLIVRALVHSPSS</sequence>